<evidence type="ECO:0000256" key="2">
    <source>
        <dbReference type="SAM" id="MobiDB-lite"/>
    </source>
</evidence>
<evidence type="ECO:0000259" key="3">
    <source>
        <dbReference type="Pfam" id="PF01408"/>
    </source>
</evidence>
<comment type="caution">
    <text evidence="5">The sequence shown here is derived from an EMBL/GenBank/DDBJ whole genome shotgun (WGS) entry which is preliminary data.</text>
</comment>
<reference evidence="5 6" key="1">
    <citation type="submission" date="2022-06" db="EMBL/GenBank/DDBJ databases">
        <title>Rhizosaccharibacter gen. nov. sp. nov. KSS12, endophytic bacteria isolated from sugarcane.</title>
        <authorList>
            <person name="Pitiwittayakul N."/>
        </authorList>
    </citation>
    <scope>NUCLEOTIDE SEQUENCE [LARGE SCALE GENOMIC DNA]</scope>
    <source>
        <strain evidence="5 6">KSS12</strain>
    </source>
</reference>
<dbReference type="Gene3D" id="3.30.360.10">
    <property type="entry name" value="Dihydrodipicolinate Reductase, domain 2"/>
    <property type="match status" value="1"/>
</dbReference>
<keyword evidence="6" id="KW-1185">Reference proteome</keyword>
<dbReference type="Pfam" id="PF22725">
    <property type="entry name" value="GFO_IDH_MocA_C3"/>
    <property type="match status" value="1"/>
</dbReference>
<name>A0ABT1VUZ3_9PROT</name>
<evidence type="ECO:0000259" key="4">
    <source>
        <dbReference type="Pfam" id="PF22725"/>
    </source>
</evidence>
<dbReference type="EMBL" id="JAMZEJ010000003">
    <property type="protein sequence ID" value="MCQ8240161.1"/>
    <property type="molecule type" value="Genomic_DNA"/>
</dbReference>
<dbReference type="Proteomes" id="UP001524547">
    <property type="component" value="Unassembled WGS sequence"/>
</dbReference>
<sequence>MSAPGSPGLGWGIVGYGWVARDFAAPAMRHAGHRVAAIVDPSPAARAAAHADGIAVHETLSGMLADPAVDAVYVATPNHRHREPAVAALRAGRPVLCEKPMAATLADAEAIADAARATGTPYGTAFDQRHHPAHAVLRDAVRGGRIGTVTAIRIVYACWLGRDWSATGGAENWRADPAAAGGGALMDLAPHGLDLAAFLLDEPIADVTALLQRRVHDYPVDDGAMLLGSTAGGALLSLHVAYNHPESLPRRRLEIVGTGGLLTATDTMGQEPGGTVRFQEARTAEIVTLAVPDAEASPFTRQMRAFGEAVRGVGRERFDAARDLHTMRLLDRAYAAARGRTQDRIRDPETVSASSLMLPEIA</sequence>
<dbReference type="InterPro" id="IPR055170">
    <property type="entry name" value="GFO_IDH_MocA-like_dom"/>
</dbReference>
<organism evidence="5 6">
    <name type="scientific">Rhizosaccharibacter radicis</name>
    <dbReference type="NCBI Taxonomy" id="2782605"/>
    <lineage>
        <taxon>Bacteria</taxon>
        <taxon>Pseudomonadati</taxon>
        <taxon>Pseudomonadota</taxon>
        <taxon>Alphaproteobacteria</taxon>
        <taxon>Acetobacterales</taxon>
        <taxon>Acetobacteraceae</taxon>
        <taxon>Rhizosaccharibacter</taxon>
    </lineage>
</organism>
<accession>A0ABT1VUZ3</accession>
<dbReference type="SUPFAM" id="SSF55347">
    <property type="entry name" value="Glyceraldehyde-3-phosphate dehydrogenase-like, C-terminal domain"/>
    <property type="match status" value="1"/>
</dbReference>
<dbReference type="InterPro" id="IPR036291">
    <property type="entry name" value="NAD(P)-bd_dom_sf"/>
</dbReference>
<dbReference type="PANTHER" id="PTHR43818:SF11">
    <property type="entry name" value="BCDNA.GH03377"/>
    <property type="match status" value="1"/>
</dbReference>
<evidence type="ECO:0000313" key="6">
    <source>
        <dbReference type="Proteomes" id="UP001524547"/>
    </source>
</evidence>
<dbReference type="PANTHER" id="PTHR43818">
    <property type="entry name" value="BCDNA.GH03377"/>
    <property type="match status" value="1"/>
</dbReference>
<feature type="compositionally biased region" description="Basic and acidic residues" evidence="2">
    <location>
        <begin position="340"/>
        <end position="349"/>
    </location>
</feature>
<feature type="domain" description="GFO/IDH/MocA-like oxidoreductase" evidence="4">
    <location>
        <begin position="136"/>
        <end position="262"/>
    </location>
</feature>
<dbReference type="Gene3D" id="3.40.50.720">
    <property type="entry name" value="NAD(P)-binding Rossmann-like Domain"/>
    <property type="match status" value="1"/>
</dbReference>
<keyword evidence="1" id="KW-0560">Oxidoreductase</keyword>
<protein>
    <submittedName>
        <fullName evidence="5">Gfo/Idh/MocA family oxidoreductase</fullName>
    </submittedName>
</protein>
<feature type="region of interest" description="Disordered" evidence="2">
    <location>
        <begin position="340"/>
        <end position="362"/>
    </location>
</feature>
<dbReference type="Pfam" id="PF01408">
    <property type="entry name" value="GFO_IDH_MocA"/>
    <property type="match status" value="1"/>
</dbReference>
<dbReference type="InterPro" id="IPR000683">
    <property type="entry name" value="Gfo/Idh/MocA-like_OxRdtase_N"/>
</dbReference>
<dbReference type="RefSeq" id="WP_422918910.1">
    <property type="nucleotide sequence ID" value="NZ_JAMZEJ010000003.1"/>
</dbReference>
<dbReference type="InterPro" id="IPR050463">
    <property type="entry name" value="Gfo/Idh/MocA_oxidrdct_glycsds"/>
</dbReference>
<evidence type="ECO:0000256" key="1">
    <source>
        <dbReference type="ARBA" id="ARBA00023002"/>
    </source>
</evidence>
<gene>
    <name evidence="5" type="ORF">NFI88_04810</name>
</gene>
<feature type="domain" description="Gfo/Idh/MocA-like oxidoreductase N-terminal" evidence="3">
    <location>
        <begin position="10"/>
        <end position="122"/>
    </location>
</feature>
<proteinExistence type="predicted"/>
<evidence type="ECO:0000313" key="5">
    <source>
        <dbReference type="EMBL" id="MCQ8240161.1"/>
    </source>
</evidence>
<dbReference type="SUPFAM" id="SSF51735">
    <property type="entry name" value="NAD(P)-binding Rossmann-fold domains"/>
    <property type="match status" value="1"/>
</dbReference>